<sequence>MLRKLPMAWLAGLRLTALTSEAATVTIRFKYLTQNPFRSIYFACLAMAAELASGIQAMMHVQAGGPVSMLVVKLEGDFTKKAVGLIRFTCPDGPQIAQAVAESRATGEGRTVVCTSTGLDEAGDVVAVFRLTWSFRAKK</sequence>
<evidence type="ECO:0000313" key="2">
    <source>
        <dbReference type="EMBL" id="MBO2012466.1"/>
    </source>
</evidence>
<name>A0ABS3QMI4_9BACT</name>
<evidence type="ECO:0000313" key="3">
    <source>
        <dbReference type="Proteomes" id="UP000664369"/>
    </source>
</evidence>
<comment type="caution">
    <text evidence="2">The sequence shown here is derived from an EMBL/GenBank/DDBJ whole genome shotgun (WGS) entry which is preliminary data.</text>
</comment>
<dbReference type="Proteomes" id="UP000664369">
    <property type="component" value="Unassembled WGS sequence"/>
</dbReference>
<dbReference type="InterPro" id="IPR029069">
    <property type="entry name" value="HotDog_dom_sf"/>
</dbReference>
<feature type="signal peptide" evidence="1">
    <location>
        <begin position="1"/>
        <end position="22"/>
    </location>
</feature>
<reference evidence="2 3" key="1">
    <citation type="submission" date="2021-03" db="EMBL/GenBank/DDBJ databases">
        <authorList>
            <person name="Kim M.K."/>
        </authorList>
    </citation>
    <scope>NUCLEOTIDE SEQUENCE [LARGE SCALE GENOMIC DNA]</scope>
    <source>
        <strain evidence="2 3">BT442</strain>
    </source>
</reference>
<dbReference type="EMBL" id="JAGETZ010000017">
    <property type="protein sequence ID" value="MBO2012466.1"/>
    <property type="molecule type" value="Genomic_DNA"/>
</dbReference>
<dbReference type="Gene3D" id="3.10.129.10">
    <property type="entry name" value="Hotdog Thioesterase"/>
    <property type="match status" value="1"/>
</dbReference>
<feature type="chain" id="PRO_5045836437" evidence="1">
    <location>
        <begin position="23"/>
        <end position="139"/>
    </location>
</feature>
<organism evidence="2 3">
    <name type="scientific">Hymenobacter negativus</name>
    <dbReference type="NCBI Taxonomy" id="2795026"/>
    <lineage>
        <taxon>Bacteria</taxon>
        <taxon>Pseudomonadati</taxon>
        <taxon>Bacteroidota</taxon>
        <taxon>Cytophagia</taxon>
        <taxon>Cytophagales</taxon>
        <taxon>Hymenobacteraceae</taxon>
        <taxon>Hymenobacter</taxon>
    </lineage>
</organism>
<evidence type="ECO:0000256" key="1">
    <source>
        <dbReference type="SAM" id="SignalP"/>
    </source>
</evidence>
<keyword evidence="3" id="KW-1185">Reference proteome</keyword>
<proteinExistence type="predicted"/>
<protein>
    <submittedName>
        <fullName evidence="2">DUF4442 domain-containing protein</fullName>
    </submittedName>
</protein>
<dbReference type="SUPFAM" id="SSF54637">
    <property type="entry name" value="Thioesterase/thiol ester dehydrase-isomerase"/>
    <property type="match status" value="1"/>
</dbReference>
<dbReference type="Pfam" id="PF14539">
    <property type="entry name" value="DUF4442"/>
    <property type="match status" value="1"/>
</dbReference>
<dbReference type="InterPro" id="IPR027961">
    <property type="entry name" value="DUF4442"/>
</dbReference>
<accession>A0ABS3QMI4</accession>
<keyword evidence="1" id="KW-0732">Signal</keyword>
<gene>
    <name evidence="2" type="ORF">J4E00_25615</name>
</gene>